<dbReference type="PANTHER" id="PTHR33336:SF15">
    <property type="entry name" value="ABM DOMAIN-CONTAINING PROTEIN"/>
    <property type="match status" value="1"/>
</dbReference>
<dbReference type="SUPFAM" id="SSF54909">
    <property type="entry name" value="Dimeric alpha+beta barrel"/>
    <property type="match status" value="1"/>
</dbReference>
<evidence type="ECO:0000313" key="3">
    <source>
        <dbReference type="Proteomes" id="UP000189739"/>
    </source>
</evidence>
<dbReference type="Gene3D" id="3.30.70.100">
    <property type="match status" value="1"/>
</dbReference>
<dbReference type="GO" id="GO:0003824">
    <property type="term" value="F:catalytic activity"/>
    <property type="evidence" value="ECO:0007669"/>
    <property type="project" value="TreeGrafter"/>
</dbReference>
<reference evidence="2 3" key="1">
    <citation type="submission" date="2016-07" db="EMBL/GenBank/DDBJ databases">
        <title>Genomic analysis of zinc-resistant bacterium Mucilaginibacter pedocola TBZ30.</title>
        <authorList>
            <person name="Huang J."/>
            <person name="Tang J."/>
        </authorList>
    </citation>
    <scope>NUCLEOTIDE SEQUENCE [LARGE SCALE GENOMIC DNA]</scope>
    <source>
        <strain evidence="2 3">TBZ30</strain>
    </source>
</reference>
<dbReference type="PANTHER" id="PTHR33336">
    <property type="entry name" value="QUINOL MONOOXYGENASE YGIN-RELATED"/>
    <property type="match status" value="1"/>
</dbReference>
<dbReference type="PROSITE" id="PS51725">
    <property type="entry name" value="ABM"/>
    <property type="match status" value="1"/>
</dbReference>
<name>A0A1S9P641_9SPHI</name>
<dbReference type="AlphaFoldDB" id="A0A1S9P641"/>
<evidence type="ECO:0000313" key="2">
    <source>
        <dbReference type="EMBL" id="OOQ56422.1"/>
    </source>
</evidence>
<comment type="caution">
    <text evidence="2">The sequence shown here is derived from an EMBL/GenBank/DDBJ whole genome shotgun (WGS) entry which is preliminary data.</text>
</comment>
<feature type="domain" description="ABM" evidence="1">
    <location>
        <begin position="3"/>
        <end position="91"/>
    </location>
</feature>
<dbReference type="InterPro" id="IPR050744">
    <property type="entry name" value="AI-2_Isomerase_LsrG"/>
</dbReference>
<sequence>MSISLLHAMHCKRDAESAFDTELKRLITASMKEDGCLAYQLYQDKNKPERYVIEEEWASEEALSRHMATPHYKYFVHISPALLVKPARVKVLNRLF</sequence>
<dbReference type="EMBL" id="MBTF01000039">
    <property type="protein sequence ID" value="OOQ56422.1"/>
    <property type="molecule type" value="Genomic_DNA"/>
</dbReference>
<accession>A0A1S9P641</accession>
<organism evidence="2 3">
    <name type="scientific">Mucilaginibacter pedocola</name>
    <dbReference type="NCBI Taxonomy" id="1792845"/>
    <lineage>
        <taxon>Bacteria</taxon>
        <taxon>Pseudomonadati</taxon>
        <taxon>Bacteroidota</taxon>
        <taxon>Sphingobacteriia</taxon>
        <taxon>Sphingobacteriales</taxon>
        <taxon>Sphingobacteriaceae</taxon>
        <taxon>Mucilaginibacter</taxon>
    </lineage>
</organism>
<dbReference type="RefSeq" id="WP_078351380.1">
    <property type="nucleotide sequence ID" value="NZ_MBTF01000039.1"/>
</dbReference>
<protein>
    <recommendedName>
        <fullName evidence="1">ABM domain-containing protein</fullName>
    </recommendedName>
</protein>
<keyword evidence="3" id="KW-1185">Reference proteome</keyword>
<dbReference type="Pfam" id="PF03992">
    <property type="entry name" value="ABM"/>
    <property type="match status" value="1"/>
</dbReference>
<dbReference type="STRING" id="1792845.BC343_18400"/>
<proteinExistence type="predicted"/>
<dbReference type="OrthoDB" id="964493at2"/>
<gene>
    <name evidence="2" type="ORF">BC343_18400</name>
</gene>
<dbReference type="Proteomes" id="UP000189739">
    <property type="component" value="Unassembled WGS sequence"/>
</dbReference>
<dbReference type="InterPro" id="IPR007138">
    <property type="entry name" value="ABM_dom"/>
</dbReference>
<dbReference type="InterPro" id="IPR011008">
    <property type="entry name" value="Dimeric_a/b-barrel"/>
</dbReference>
<evidence type="ECO:0000259" key="1">
    <source>
        <dbReference type="PROSITE" id="PS51725"/>
    </source>
</evidence>